<dbReference type="Proteomes" id="UP000244384">
    <property type="component" value="Chromosome"/>
</dbReference>
<dbReference type="EMBL" id="CP026952">
    <property type="protein sequence ID" value="AWB92584.1"/>
    <property type="molecule type" value="Genomic_DNA"/>
</dbReference>
<keyword evidence="3" id="KW-0274">FAD</keyword>
<keyword evidence="6" id="KW-1185">Reference proteome</keyword>
<evidence type="ECO:0000313" key="6">
    <source>
        <dbReference type="Proteomes" id="UP000244384"/>
    </source>
</evidence>
<dbReference type="Gene3D" id="3.50.50.60">
    <property type="entry name" value="FAD/NAD(P)-binding domain"/>
    <property type="match status" value="2"/>
</dbReference>
<dbReference type="GO" id="GO:0004499">
    <property type="term" value="F:N,N-dimethylaniline monooxygenase activity"/>
    <property type="evidence" value="ECO:0007669"/>
    <property type="project" value="InterPro"/>
</dbReference>
<dbReference type="SUPFAM" id="SSF51905">
    <property type="entry name" value="FAD/NAD(P)-binding domain"/>
    <property type="match status" value="1"/>
</dbReference>
<evidence type="ECO:0000256" key="1">
    <source>
        <dbReference type="ARBA" id="ARBA00010139"/>
    </source>
</evidence>
<dbReference type="PANTHER" id="PTHR42877">
    <property type="entry name" value="L-ORNITHINE N(5)-MONOOXYGENASE-RELATED"/>
    <property type="match status" value="1"/>
</dbReference>
<keyword evidence="2" id="KW-0285">Flavoprotein</keyword>
<dbReference type="AlphaFoldDB" id="A0A2S0WMV2"/>
<protein>
    <submittedName>
        <fullName evidence="5">4-hydroxyacetophenone monooxygenase</fullName>
    </submittedName>
</protein>
<gene>
    <name evidence="5" type="ORF">C3E78_10445</name>
</gene>
<keyword evidence="5" id="KW-0503">Monooxygenase</keyword>
<accession>A0A5F2EWK2</accession>
<dbReference type="InterPro" id="IPR036188">
    <property type="entry name" value="FAD/NAD-bd_sf"/>
</dbReference>
<evidence type="ECO:0000256" key="2">
    <source>
        <dbReference type="ARBA" id="ARBA00022630"/>
    </source>
</evidence>
<dbReference type="PANTHER" id="PTHR42877:SF4">
    <property type="entry name" value="FAD_NAD(P)-BINDING DOMAIN-CONTAINING PROTEIN-RELATED"/>
    <property type="match status" value="1"/>
</dbReference>
<accession>A0A2S0WMV2</accession>
<evidence type="ECO:0000256" key="4">
    <source>
        <dbReference type="ARBA" id="ARBA00023002"/>
    </source>
</evidence>
<evidence type="ECO:0000256" key="3">
    <source>
        <dbReference type="ARBA" id="ARBA00022827"/>
    </source>
</evidence>
<organism evidence="5 6">
    <name type="scientific">Aeromicrobium chenweiae</name>
    <dbReference type="NCBI Taxonomy" id="2079793"/>
    <lineage>
        <taxon>Bacteria</taxon>
        <taxon>Bacillati</taxon>
        <taxon>Actinomycetota</taxon>
        <taxon>Actinomycetes</taxon>
        <taxon>Propionibacteriales</taxon>
        <taxon>Nocardioidaceae</taxon>
        <taxon>Aeromicrobium</taxon>
    </lineage>
</organism>
<sequence length="480" mass="52858">MTSIGIIGSGFGAIAVAVELKRAGHTDLRLWERSHDVGGVWRDNTYPGAGCDVPSPLYSYSYEPNSQWTRRYALQEEIHAYIRAVADKHGVTPLVRFGAEVVAAAWDEDAAHWVVTFADRTTSTVDLLVSAVGQLSRPKLPGIDGVESFTGTSFHSAEWNHSFDASGKRVAVVGAGASAVQFVPHLAKDAEQLVVFQRTANYLMPKPDKPYKAWHRGLFKALPVTQRIERGGIWAIMEQFARGLDERSKVGRINKAIAMRHLGKHVTDPVLKAKLTPDYPIGCKRILFSNEFYPALAQPNVDVVTHGVTRVTTTGVVDDAGTEHEVDAIVYGTGFDAQDFLESIDVTGVGGQKLATHWTDGAHAYLGMYVPGFPNLLVTYGPNTNLGGGSIIYMLEAQARHMRQVVDRMEAGSYRTVEVTEEAERAYDRDLTSQLDSSVWSSCDNWYRHPSGRITSNWPGATRPFARATKHLQPEAFTWA</sequence>
<dbReference type="InterPro" id="IPR051209">
    <property type="entry name" value="FAD-bind_Monooxygenase_sf"/>
</dbReference>
<dbReference type="Pfam" id="PF00743">
    <property type="entry name" value="FMO-like"/>
    <property type="match status" value="1"/>
</dbReference>
<comment type="similarity">
    <text evidence="1">Belongs to the FAD-binding monooxygenase family.</text>
</comment>
<keyword evidence="4" id="KW-0560">Oxidoreductase</keyword>
<reference evidence="6" key="1">
    <citation type="submission" date="2018-01" db="EMBL/GenBank/DDBJ databases">
        <authorList>
            <person name="Li J."/>
        </authorList>
    </citation>
    <scope>NUCLEOTIDE SEQUENCE [LARGE SCALE GENOMIC DNA]</scope>
    <source>
        <strain evidence="6">592</strain>
    </source>
</reference>
<dbReference type="OrthoDB" id="5168853at2"/>
<dbReference type="GO" id="GO:0050661">
    <property type="term" value="F:NADP binding"/>
    <property type="evidence" value="ECO:0007669"/>
    <property type="project" value="InterPro"/>
</dbReference>
<proteinExistence type="inferred from homology"/>
<dbReference type="InterPro" id="IPR020946">
    <property type="entry name" value="Flavin_mOase-like"/>
</dbReference>
<dbReference type="KEGG" id="aez:C3E78_10445"/>
<name>A0A2S0WMV2_9ACTN</name>
<evidence type="ECO:0000313" key="5">
    <source>
        <dbReference type="EMBL" id="AWB92584.1"/>
    </source>
</evidence>
<dbReference type="RefSeq" id="WP_108578229.1">
    <property type="nucleotide sequence ID" value="NZ_CP026952.1"/>
</dbReference>
<dbReference type="GO" id="GO:0050660">
    <property type="term" value="F:flavin adenine dinucleotide binding"/>
    <property type="evidence" value="ECO:0007669"/>
    <property type="project" value="InterPro"/>
</dbReference>